<accession>A0A9D9H1C1</accession>
<dbReference type="InterPro" id="IPR051329">
    <property type="entry name" value="NIR_SIR_4Fe-4S"/>
</dbReference>
<evidence type="ECO:0000256" key="4">
    <source>
        <dbReference type="ARBA" id="ARBA00023002"/>
    </source>
</evidence>
<evidence type="ECO:0000259" key="7">
    <source>
        <dbReference type="Pfam" id="PF01077"/>
    </source>
</evidence>
<dbReference type="GO" id="GO:0020037">
    <property type="term" value="F:heme binding"/>
    <property type="evidence" value="ECO:0007669"/>
    <property type="project" value="InterPro"/>
</dbReference>
<gene>
    <name evidence="9" type="ORF">IAC55_07240</name>
</gene>
<evidence type="ECO:0000313" key="10">
    <source>
        <dbReference type="Proteomes" id="UP000823611"/>
    </source>
</evidence>
<dbReference type="InterPro" id="IPR005117">
    <property type="entry name" value="NiRdtase/SiRdtase_haem-b_fer"/>
</dbReference>
<evidence type="ECO:0000313" key="9">
    <source>
        <dbReference type="EMBL" id="MBO8435095.1"/>
    </source>
</evidence>
<evidence type="ECO:0000256" key="6">
    <source>
        <dbReference type="ARBA" id="ARBA00023014"/>
    </source>
</evidence>
<dbReference type="Pfam" id="PF01077">
    <property type="entry name" value="NIR_SIR"/>
    <property type="match status" value="1"/>
</dbReference>
<evidence type="ECO:0000256" key="3">
    <source>
        <dbReference type="ARBA" id="ARBA00022723"/>
    </source>
</evidence>
<dbReference type="AlphaFoldDB" id="A0A9D9H1C1"/>
<feature type="domain" description="Nitrite/Sulfite reductase ferredoxin-like" evidence="8">
    <location>
        <begin position="20"/>
        <end position="84"/>
    </location>
</feature>
<keyword evidence="5" id="KW-0408">Iron</keyword>
<protein>
    <submittedName>
        <fullName evidence="9">Uncharacterized protein</fullName>
    </submittedName>
</protein>
<dbReference type="InterPro" id="IPR045854">
    <property type="entry name" value="NO2/SO3_Rdtase_4Fe4S_sf"/>
</dbReference>
<dbReference type="Pfam" id="PF03460">
    <property type="entry name" value="NIR_SIR_ferr"/>
    <property type="match status" value="1"/>
</dbReference>
<dbReference type="GO" id="GO:0016491">
    <property type="term" value="F:oxidoreductase activity"/>
    <property type="evidence" value="ECO:0007669"/>
    <property type="project" value="UniProtKB-KW"/>
</dbReference>
<dbReference type="Proteomes" id="UP000823611">
    <property type="component" value="Unassembled WGS sequence"/>
</dbReference>
<evidence type="ECO:0000256" key="1">
    <source>
        <dbReference type="ARBA" id="ARBA00022485"/>
    </source>
</evidence>
<dbReference type="PANTHER" id="PTHR32439:SF9">
    <property type="entry name" value="BLR3264 PROTEIN"/>
    <property type="match status" value="1"/>
</dbReference>
<dbReference type="InterPro" id="IPR006067">
    <property type="entry name" value="NO2/SO3_Rdtase_4Fe4S_dom"/>
</dbReference>
<keyword evidence="4" id="KW-0560">Oxidoreductase</keyword>
<dbReference type="SUPFAM" id="SSF56014">
    <property type="entry name" value="Nitrite and sulphite reductase 4Fe-4S domain-like"/>
    <property type="match status" value="1"/>
</dbReference>
<dbReference type="SUPFAM" id="SSF55124">
    <property type="entry name" value="Nitrite/Sulfite reductase N-terminal domain-like"/>
    <property type="match status" value="1"/>
</dbReference>
<dbReference type="GO" id="GO:0051539">
    <property type="term" value="F:4 iron, 4 sulfur cluster binding"/>
    <property type="evidence" value="ECO:0007669"/>
    <property type="project" value="UniProtKB-KW"/>
</dbReference>
<dbReference type="EMBL" id="JADIMX010000133">
    <property type="protein sequence ID" value="MBO8435095.1"/>
    <property type="molecule type" value="Genomic_DNA"/>
</dbReference>
<keyword evidence="6" id="KW-0411">Iron-sulfur</keyword>
<organism evidence="9 10">
    <name type="scientific">Candidatus Fimicola merdigallinarum</name>
    <dbReference type="NCBI Taxonomy" id="2840819"/>
    <lineage>
        <taxon>Bacteria</taxon>
        <taxon>Bacillati</taxon>
        <taxon>Bacillota</taxon>
        <taxon>Clostridia</taxon>
        <taxon>Lachnospirales</taxon>
        <taxon>Lachnospiraceae</taxon>
        <taxon>Lachnospiraceae incertae sedis</taxon>
        <taxon>Candidatus Fimicola</taxon>
    </lineage>
</organism>
<keyword evidence="1" id="KW-0004">4Fe-4S</keyword>
<evidence type="ECO:0000256" key="2">
    <source>
        <dbReference type="ARBA" id="ARBA00022617"/>
    </source>
</evidence>
<keyword evidence="2" id="KW-0349">Heme</keyword>
<dbReference type="PRINTS" id="PR00397">
    <property type="entry name" value="SIROHAEM"/>
</dbReference>
<dbReference type="PROSITE" id="PS00365">
    <property type="entry name" value="NIR_SIR"/>
    <property type="match status" value="1"/>
</dbReference>
<dbReference type="Gene3D" id="3.90.480.10">
    <property type="entry name" value="Sulfite Reductase Hemoprotein,Domain 2"/>
    <property type="match status" value="1"/>
</dbReference>
<evidence type="ECO:0000256" key="5">
    <source>
        <dbReference type="ARBA" id="ARBA00023004"/>
    </source>
</evidence>
<dbReference type="InterPro" id="IPR036136">
    <property type="entry name" value="Nit/Sulf_reduc_fer-like_dom_sf"/>
</dbReference>
<proteinExistence type="predicted"/>
<feature type="domain" description="Nitrite/sulphite reductase 4Fe-4S" evidence="7">
    <location>
        <begin position="96"/>
        <end position="217"/>
    </location>
</feature>
<dbReference type="InterPro" id="IPR006066">
    <property type="entry name" value="NO2/SO3_Rdtase_FeS/sirohaem_BS"/>
</dbReference>
<dbReference type="GO" id="GO:0046872">
    <property type="term" value="F:metal ion binding"/>
    <property type="evidence" value="ECO:0007669"/>
    <property type="project" value="UniProtKB-KW"/>
</dbReference>
<comment type="caution">
    <text evidence="9">The sequence shown here is derived from an EMBL/GenBank/DDBJ whole genome shotgun (WGS) entry which is preliminary data.</text>
</comment>
<reference evidence="9" key="2">
    <citation type="journal article" date="2021" name="PeerJ">
        <title>Extensive microbial diversity within the chicken gut microbiome revealed by metagenomics and culture.</title>
        <authorList>
            <person name="Gilroy R."/>
            <person name="Ravi A."/>
            <person name="Getino M."/>
            <person name="Pursley I."/>
            <person name="Horton D.L."/>
            <person name="Alikhan N.F."/>
            <person name="Baker D."/>
            <person name="Gharbi K."/>
            <person name="Hall N."/>
            <person name="Watson M."/>
            <person name="Adriaenssens E.M."/>
            <person name="Foster-Nyarko E."/>
            <person name="Jarju S."/>
            <person name="Secka A."/>
            <person name="Antonio M."/>
            <person name="Oren A."/>
            <person name="Chaudhuri R.R."/>
            <person name="La Ragione R."/>
            <person name="Hildebrand F."/>
            <person name="Pallen M.J."/>
        </authorList>
    </citation>
    <scope>NUCLEOTIDE SEQUENCE</scope>
    <source>
        <strain evidence="9">F6-4510</strain>
    </source>
</reference>
<sequence>MIDITQERLAELKSKGFLFMKDKEHFVVRIILPAGMATSDELKKISYLAEKYAEGKAVVTVRLNVEIPGIKYENVEPMMKEMEELGIVYGGTNCGVRPLVCCKGTVCKFGLVDTQKLCKELHDEFFEVPLPHKFKINITGCPNNCAKVQLNDLAFMGAPRNTLRVFVGGRFGRQSIIGEEICKIPYENARDVSRVCCGFFNKYGKSKQRFGDLLVEMKDTEEYVKFIEDIKAFAVQ</sequence>
<dbReference type="Gene3D" id="3.30.413.10">
    <property type="entry name" value="Sulfite Reductase Hemoprotein, domain 1"/>
    <property type="match status" value="1"/>
</dbReference>
<name>A0A9D9H1C1_9FIRM</name>
<evidence type="ECO:0000259" key="8">
    <source>
        <dbReference type="Pfam" id="PF03460"/>
    </source>
</evidence>
<reference evidence="9" key="1">
    <citation type="submission" date="2020-10" db="EMBL/GenBank/DDBJ databases">
        <authorList>
            <person name="Gilroy R."/>
        </authorList>
    </citation>
    <scope>NUCLEOTIDE SEQUENCE</scope>
    <source>
        <strain evidence="9">F6-4510</strain>
    </source>
</reference>
<dbReference type="PANTHER" id="PTHR32439">
    <property type="entry name" value="FERREDOXIN--NITRITE REDUCTASE, CHLOROPLASTIC"/>
    <property type="match status" value="1"/>
</dbReference>
<keyword evidence="3" id="KW-0479">Metal-binding</keyword>